<dbReference type="Gene3D" id="6.10.140.1320">
    <property type="match status" value="1"/>
</dbReference>
<protein>
    <submittedName>
        <fullName evidence="6">Twin transmembrane helix small protein</fullName>
    </submittedName>
</protein>
<dbReference type="PROSITE" id="PS51503">
    <property type="entry name" value="HIG1"/>
    <property type="match status" value="1"/>
</dbReference>
<proteinExistence type="predicted"/>
<keyword evidence="2 4" id="KW-1133">Transmembrane helix</keyword>
<dbReference type="Pfam" id="PF04588">
    <property type="entry name" value="HIG_1_N"/>
    <property type="match status" value="1"/>
</dbReference>
<gene>
    <name evidence="6" type="ORF">ACFQDM_05640</name>
</gene>
<dbReference type="Proteomes" id="UP001596303">
    <property type="component" value="Unassembled WGS sequence"/>
</dbReference>
<evidence type="ECO:0000256" key="4">
    <source>
        <dbReference type="SAM" id="Phobius"/>
    </source>
</evidence>
<name>A0ABW1S7Q8_9PROT</name>
<evidence type="ECO:0000313" key="6">
    <source>
        <dbReference type="EMBL" id="MFC6197549.1"/>
    </source>
</evidence>
<feature type="domain" description="HIG1" evidence="5">
    <location>
        <begin position="1"/>
        <end position="68"/>
    </location>
</feature>
<evidence type="ECO:0000256" key="3">
    <source>
        <dbReference type="ARBA" id="ARBA00023136"/>
    </source>
</evidence>
<organism evidence="6 7">
    <name type="scientific">Ponticaulis profundi</name>
    <dbReference type="NCBI Taxonomy" id="2665222"/>
    <lineage>
        <taxon>Bacteria</taxon>
        <taxon>Pseudomonadati</taxon>
        <taxon>Pseudomonadota</taxon>
        <taxon>Alphaproteobacteria</taxon>
        <taxon>Hyphomonadales</taxon>
        <taxon>Hyphomonadaceae</taxon>
        <taxon>Ponticaulis</taxon>
    </lineage>
</organism>
<evidence type="ECO:0000256" key="1">
    <source>
        <dbReference type="ARBA" id="ARBA00022692"/>
    </source>
</evidence>
<keyword evidence="1 4" id="KW-0812">Transmembrane</keyword>
<feature type="transmembrane region" description="Helical" evidence="4">
    <location>
        <begin position="7"/>
        <end position="25"/>
    </location>
</feature>
<dbReference type="NCBIfam" id="NF033233">
    <property type="entry name" value="twin_helix"/>
    <property type="match status" value="1"/>
</dbReference>
<evidence type="ECO:0000256" key="2">
    <source>
        <dbReference type="ARBA" id="ARBA00022989"/>
    </source>
</evidence>
<keyword evidence="3 4" id="KW-0472">Membrane</keyword>
<dbReference type="RefSeq" id="WP_377376619.1">
    <property type="nucleotide sequence ID" value="NZ_JBHSSW010000005.1"/>
</dbReference>
<accession>A0ABW1S7Q8</accession>
<evidence type="ECO:0000259" key="5">
    <source>
        <dbReference type="PROSITE" id="PS51503"/>
    </source>
</evidence>
<comment type="caution">
    <text evidence="6">The sequence shown here is derived from an EMBL/GenBank/DDBJ whole genome shotgun (WGS) entry which is preliminary data.</text>
</comment>
<evidence type="ECO:0000313" key="7">
    <source>
        <dbReference type="Proteomes" id="UP001596303"/>
    </source>
</evidence>
<feature type="transmembrane region" description="Helical" evidence="4">
    <location>
        <begin position="46"/>
        <end position="66"/>
    </location>
</feature>
<dbReference type="EMBL" id="JBHSSW010000005">
    <property type="protein sequence ID" value="MFC6197549.1"/>
    <property type="molecule type" value="Genomic_DNA"/>
</dbReference>
<sequence>MQQTLEIALYCAMALLVIILLMGIVNLVRADPKQASRSNKLMRLRVIVQAVAVAILVVIGFVSGMIKF</sequence>
<reference evidence="7" key="1">
    <citation type="journal article" date="2019" name="Int. J. Syst. Evol. Microbiol.">
        <title>The Global Catalogue of Microorganisms (GCM) 10K type strain sequencing project: providing services to taxonomists for standard genome sequencing and annotation.</title>
        <authorList>
            <consortium name="The Broad Institute Genomics Platform"/>
            <consortium name="The Broad Institute Genome Sequencing Center for Infectious Disease"/>
            <person name="Wu L."/>
            <person name="Ma J."/>
        </authorList>
    </citation>
    <scope>NUCLEOTIDE SEQUENCE [LARGE SCALE GENOMIC DNA]</scope>
    <source>
        <strain evidence="7">CGMCC-1.15741</strain>
    </source>
</reference>
<keyword evidence="7" id="KW-1185">Reference proteome</keyword>
<dbReference type="InterPro" id="IPR007667">
    <property type="entry name" value="Hypoxia_induced_domain"/>
</dbReference>